<evidence type="ECO:0000313" key="3">
    <source>
        <dbReference type="Proteomes" id="UP000018454"/>
    </source>
</evidence>
<feature type="binding site" evidence="1">
    <location>
        <position position="75"/>
    </location>
    <ligand>
        <name>substrate</name>
    </ligand>
</feature>
<dbReference type="PANTHER" id="PTHR48100">
    <property type="entry name" value="BROAD-SPECIFICITY PHOSPHATASE YOR283W-RELATED"/>
    <property type="match status" value="1"/>
</dbReference>
<dbReference type="GO" id="GO:0005737">
    <property type="term" value="C:cytoplasm"/>
    <property type="evidence" value="ECO:0007669"/>
    <property type="project" value="TreeGrafter"/>
</dbReference>
<feature type="binding site" evidence="1">
    <location>
        <begin position="18"/>
        <end position="25"/>
    </location>
    <ligand>
        <name>substrate</name>
    </ligand>
</feature>
<organism evidence="2 3">
    <name type="scientific">Acetobacter pomorum DM001</name>
    <dbReference type="NCBI Taxonomy" id="945681"/>
    <lineage>
        <taxon>Bacteria</taxon>
        <taxon>Pseudomonadati</taxon>
        <taxon>Pseudomonadota</taxon>
        <taxon>Alphaproteobacteria</taxon>
        <taxon>Acetobacterales</taxon>
        <taxon>Acetobacteraceae</taxon>
        <taxon>Acetobacter</taxon>
    </lineage>
</organism>
<dbReference type="EMBL" id="AEUP01000030">
    <property type="protein sequence ID" value="EGE47231.1"/>
    <property type="molecule type" value="Genomic_DNA"/>
</dbReference>
<dbReference type="InterPro" id="IPR050275">
    <property type="entry name" value="PGM_Phosphatase"/>
</dbReference>
<reference evidence="2 3" key="1">
    <citation type="journal article" date="2011" name="Science">
        <title>Drosophila microbiome modulates host developmental and metabolic homeostasis via insulin signaling.</title>
        <authorList>
            <person name="Shin S.C."/>
            <person name="Kim S.H."/>
            <person name="You H."/>
            <person name="Kim B."/>
            <person name="Kim A.C."/>
            <person name="Lee K.A."/>
            <person name="Yoon J.H."/>
            <person name="Ryu J.H."/>
            <person name="Lee W.J."/>
        </authorList>
    </citation>
    <scope>NUCLEOTIDE SEQUENCE [LARGE SCALE GENOMIC DNA]</scope>
    <source>
        <strain evidence="2 3">DM001</strain>
    </source>
</reference>
<dbReference type="SMART" id="SM00855">
    <property type="entry name" value="PGAM"/>
    <property type="match status" value="1"/>
</dbReference>
<evidence type="ECO:0000256" key="1">
    <source>
        <dbReference type="PIRSR" id="PIRSR613078-2"/>
    </source>
</evidence>
<dbReference type="CDD" id="cd07067">
    <property type="entry name" value="HP_PGM_like"/>
    <property type="match status" value="1"/>
</dbReference>
<sequence>MIRGPMSTLLPRPYWYLRHGQTDWNRAGLSQGRTDVPLNETGIDQAVAAGKLLEVALRAAGQNGVTRIVCSPLERALRTATIVRDALITHGLPALPLDVDAGLEEVCFGEQEGQPIGDWYDSWIAGEYTPSGAETFAALKQRAADAVNRATQAPGRPLIVAHGALFRALRAAMFLPANVRLPNAIPLSLEPEAENRWKLQELADA</sequence>
<comment type="caution">
    <text evidence="2">The sequence shown here is derived from an EMBL/GenBank/DDBJ whole genome shotgun (WGS) entry which is preliminary data.</text>
</comment>
<dbReference type="SUPFAM" id="SSF53254">
    <property type="entry name" value="Phosphoglycerate mutase-like"/>
    <property type="match status" value="1"/>
</dbReference>
<accession>F1YVC6</accession>
<dbReference type="InterPro" id="IPR013078">
    <property type="entry name" value="His_Pase_superF_clade-1"/>
</dbReference>
<gene>
    <name evidence="2" type="primary">phoE</name>
    <name evidence="2" type="ORF">APO_1916</name>
</gene>
<name>F1YVC6_9PROT</name>
<dbReference type="GO" id="GO:0016791">
    <property type="term" value="F:phosphatase activity"/>
    <property type="evidence" value="ECO:0007669"/>
    <property type="project" value="TreeGrafter"/>
</dbReference>
<dbReference type="Proteomes" id="UP000018454">
    <property type="component" value="Unassembled WGS sequence"/>
</dbReference>
<protein>
    <submittedName>
        <fullName evidence="2">Putative phosphatase PhoE</fullName>
    </submittedName>
</protein>
<proteinExistence type="predicted"/>
<dbReference type="Gene3D" id="3.40.50.1240">
    <property type="entry name" value="Phosphoglycerate mutase-like"/>
    <property type="match status" value="1"/>
</dbReference>
<dbReference type="InterPro" id="IPR029033">
    <property type="entry name" value="His_PPase_superfam"/>
</dbReference>
<dbReference type="PANTHER" id="PTHR48100:SF59">
    <property type="entry name" value="ADENOSYLCOBALAMIN_ALPHA-RIBAZOLE PHOSPHATASE"/>
    <property type="match status" value="1"/>
</dbReference>
<dbReference type="Pfam" id="PF00300">
    <property type="entry name" value="His_Phos_1"/>
    <property type="match status" value="1"/>
</dbReference>
<dbReference type="AlphaFoldDB" id="F1YVC6"/>
<evidence type="ECO:0000313" key="2">
    <source>
        <dbReference type="EMBL" id="EGE47231.1"/>
    </source>
</evidence>